<dbReference type="AlphaFoldDB" id="E4YA77"/>
<dbReference type="PANTHER" id="PTHR46487">
    <property type="entry name" value="DNA REPAIR PROTEIN XRCC3"/>
    <property type="match status" value="1"/>
</dbReference>
<gene>
    <name evidence="2" type="ORF">GSOID_T00031801001</name>
</gene>
<organism evidence="2">
    <name type="scientific">Oikopleura dioica</name>
    <name type="common">Tunicate</name>
    <dbReference type="NCBI Taxonomy" id="34765"/>
    <lineage>
        <taxon>Eukaryota</taxon>
        <taxon>Metazoa</taxon>
        <taxon>Chordata</taxon>
        <taxon>Tunicata</taxon>
        <taxon>Appendicularia</taxon>
        <taxon>Copelata</taxon>
        <taxon>Oikopleuridae</taxon>
        <taxon>Oikopleura</taxon>
    </lineage>
</organism>
<dbReference type="Proteomes" id="UP000011014">
    <property type="component" value="Unassembled WGS sequence"/>
</dbReference>
<dbReference type="PANTHER" id="PTHR46487:SF1">
    <property type="entry name" value="DNA REPAIR PROTEIN XRCC3"/>
    <property type="match status" value="1"/>
</dbReference>
<dbReference type="InterPro" id="IPR020588">
    <property type="entry name" value="RecA_ATP-bd"/>
</dbReference>
<dbReference type="PROSITE" id="PS50162">
    <property type="entry name" value="RECA_2"/>
    <property type="match status" value="1"/>
</dbReference>
<dbReference type="GO" id="GO:0090656">
    <property type="term" value="P:t-circle formation"/>
    <property type="evidence" value="ECO:0007669"/>
    <property type="project" value="TreeGrafter"/>
</dbReference>
<evidence type="ECO:0000313" key="2">
    <source>
        <dbReference type="EMBL" id="CBY32464.1"/>
    </source>
</evidence>
<dbReference type="SUPFAM" id="SSF52540">
    <property type="entry name" value="P-loop containing nucleoside triphosphate hydrolases"/>
    <property type="match status" value="1"/>
</dbReference>
<dbReference type="InterPro" id="IPR013632">
    <property type="entry name" value="Rad51_C"/>
</dbReference>
<accession>E4YA77</accession>
<dbReference type="GO" id="GO:0033065">
    <property type="term" value="C:Rad51C-XRCC3 complex"/>
    <property type="evidence" value="ECO:0007669"/>
    <property type="project" value="TreeGrafter"/>
</dbReference>
<dbReference type="EMBL" id="FN654355">
    <property type="protein sequence ID" value="CBY32464.1"/>
    <property type="molecule type" value="Genomic_DNA"/>
</dbReference>
<sequence length="274" mass="31256">MSKILDLFAENPQWLLVKTLSKTIRRQRATQFKFKRPGFLKDNLEGLPAGSLIEVSGEAGTGKTCFALETAAEALSNNQKSYVLFISSEGQFPSERLLQIVGTDCKSFSDRVLVEEVEYLENFLALIEKLPNICEKYSEIQCPIACIIVDSVTAVMRLEYEPKDSLPRGDMLDGICSDLKEIAGCFKLPVLFINQVSENIDEPMIHWAHRPISKKPSLGITWRYLMDECIFLSFEKKENDLKERVFEVTKSQRKKTIQLKFKITNKGFEEAYCC</sequence>
<dbReference type="InterPro" id="IPR027417">
    <property type="entry name" value="P-loop_NTPase"/>
</dbReference>
<dbReference type="GO" id="GO:0045003">
    <property type="term" value="P:double-strand break repair via synthesis-dependent strand annealing"/>
    <property type="evidence" value="ECO:0007669"/>
    <property type="project" value="TreeGrafter"/>
</dbReference>
<proteinExistence type="predicted"/>
<dbReference type="GO" id="GO:0140664">
    <property type="term" value="F:ATP-dependent DNA damage sensor activity"/>
    <property type="evidence" value="ECO:0007669"/>
    <property type="project" value="InterPro"/>
</dbReference>
<dbReference type="Gene3D" id="3.40.50.300">
    <property type="entry name" value="P-loop containing nucleotide triphosphate hydrolases"/>
    <property type="match status" value="1"/>
</dbReference>
<dbReference type="GO" id="GO:0005657">
    <property type="term" value="C:replication fork"/>
    <property type="evidence" value="ECO:0007669"/>
    <property type="project" value="TreeGrafter"/>
</dbReference>
<name>E4YA77_OIKDI</name>
<feature type="domain" description="RecA family profile 1" evidence="1">
    <location>
        <begin position="23"/>
        <end position="196"/>
    </location>
</feature>
<dbReference type="GO" id="GO:0005524">
    <property type="term" value="F:ATP binding"/>
    <property type="evidence" value="ECO:0007669"/>
    <property type="project" value="InterPro"/>
</dbReference>
<protein>
    <recommendedName>
        <fullName evidence="1">RecA family profile 1 domain-containing protein</fullName>
    </recommendedName>
</protein>
<dbReference type="Pfam" id="PF08423">
    <property type="entry name" value="Rad51"/>
    <property type="match status" value="1"/>
</dbReference>
<dbReference type="GO" id="GO:0071140">
    <property type="term" value="P:resolution of mitotic recombination intermediates"/>
    <property type="evidence" value="ECO:0007669"/>
    <property type="project" value="TreeGrafter"/>
</dbReference>
<dbReference type="GO" id="GO:0000400">
    <property type="term" value="F:four-way junction DNA binding"/>
    <property type="evidence" value="ECO:0007669"/>
    <property type="project" value="TreeGrafter"/>
</dbReference>
<reference evidence="2" key="1">
    <citation type="journal article" date="2010" name="Science">
        <title>Plasticity of animal genome architecture unmasked by rapid evolution of a pelagic tunicate.</title>
        <authorList>
            <person name="Denoeud F."/>
            <person name="Henriet S."/>
            <person name="Mungpakdee S."/>
            <person name="Aury J.M."/>
            <person name="Da Silva C."/>
            <person name="Brinkmann H."/>
            <person name="Mikhaleva J."/>
            <person name="Olsen L.C."/>
            <person name="Jubin C."/>
            <person name="Canestro C."/>
            <person name="Bouquet J.M."/>
            <person name="Danks G."/>
            <person name="Poulain J."/>
            <person name="Campsteijn C."/>
            <person name="Adamski M."/>
            <person name="Cross I."/>
            <person name="Yadetie F."/>
            <person name="Muffato M."/>
            <person name="Louis A."/>
            <person name="Butcher S."/>
            <person name="Tsagkogeorga G."/>
            <person name="Konrad A."/>
            <person name="Singh S."/>
            <person name="Jensen M.F."/>
            <person name="Cong E.H."/>
            <person name="Eikeseth-Otteraa H."/>
            <person name="Noel B."/>
            <person name="Anthouard V."/>
            <person name="Porcel B.M."/>
            <person name="Kachouri-Lafond R."/>
            <person name="Nishino A."/>
            <person name="Ugolini M."/>
            <person name="Chourrout P."/>
            <person name="Nishida H."/>
            <person name="Aasland R."/>
            <person name="Huzurbazar S."/>
            <person name="Westhof E."/>
            <person name="Delsuc F."/>
            <person name="Lehrach H."/>
            <person name="Reinhardt R."/>
            <person name="Weissenbach J."/>
            <person name="Roy S.W."/>
            <person name="Artiguenave F."/>
            <person name="Postlethwait J.H."/>
            <person name="Manak J.R."/>
            <person name="Thompson E.M."/>
            <person name="Jaillon O."/>
            <person name="Du Pasquier L."/>
            <person name="Boudinot P."/>
            <person name="Liberles D.A."/>
            <person name="Volff J.N."/>
            <person name="Philippe H."/>
            <person name="Lenhard B."/>
            <person name="Roest Crollius H."/>
            <person name="Wincker P."/>
            <person name="Chourrout D."/>
        </authorList>
    </citation>
    <scope>NUCLEOTIDE SEQUENCE [LARGE SCALE GENOMIC DNA]</scope>
</reference>
<evidence type="ECO:0000259" key="1">
    <source>
        <dbReference type="PROSITE" id="PS50162"/>
    </source>
</evidence>
<dbReference type="GO" id="GO:0000722">
    <property type="term" value="P:telomere maintenance via recombination"/>
    <property type="evidence" value="ECO:0007669"/>
    <property type="project" value="TreeGrafter"/>
</dbReference>